<accession>A0ABQ2RPW7</accession>
<keyword evidence="2" id="KW-0032">Aminotransferase</keyword>
<dbReference type="PIRSF" id="PIRSF000390">
    <property type="entry name" value="PLP_StrS"/>
    <property type="match status" value="1"/>
</dbReference>
<dbReference type="Gene3D" id="3.90.1150.10">
    <property type="entry name" value="Aspartate Aminotransferase, domain 1"/>
    <property type="match status" value="1"/>
</dbReference>
<dbReference type="InterPro" id="IPR000653">
    <property type="entry name" value="DegT/StrS_aminotransferase"/>
</dbReference>
<dbReference type="InterPro" id="IPR015424">
    <property type="entry name" value="PyrdxlP-dep_Trfase"/>
</dbReference>
<dbReference type="PANTHER" id="PTHR30244:SF34">
    <property type="entry name" value="DTDP-4-AMINO-4,6-DIDEOXYGALACTOSE TRANSAMINASE"/>
    <property type="match status" value="1"/>
</dbReference>
<dbReference type="PANTHER" id="PTHR30244">
    <property type="entry name" value="TRANSAMINASE"/>
    <property type="match status" value="1"/>
</dbReference>
<keyword evidence="3" id="KW-1185">Reference proteome</keyword>
<dbReference type="InterPro" id="IPR015421">
    <property type="entry name" value="PyrdxlP-dep_Trfase_major"/>
</dbReference>
<dbReference type="RefSeq" id="WP_189064307.1">
    <property type="nucleotide sequence ID" value="NZ_BMQM01000007.1"/>
</dbReference>
<comment type="similarity">
    <text evidence="1">Belongs to the DegT/DnrJ/EryC1 family.</text>
</comment>
<dbReference type="Pfam" id="PF01041">
    <property type="entry name" value="DegT_DnrJ_EryC1"/>
    <property type="match status" value="1"/>
</dbReference>
<protein>
    <submittedName>
        <fullName evidence="2">Aminotransferase</fullName>
    </submittedName>
</protein>
<organism evidence="2 3">
    <name type="scientific">Deinococcus seoulensis</name>
    <dbReference type="NCBI Taxonomy" id="1837379"/>
    <lineage>
        <taxon>Bacteria</taxon>
        <taxon>Thermotogati</taxon>
        <taxon>Deinococcota</taxon>
        <taxon>Deinococci</taxon>
        <taxon>Deinococcales</taxon>
        <taxon>Deinococcaceae</taxon>
        <taxon>Deinococcus</taxon>
    </lineage>
</organism>
<keyword evidence="1" id="KW-0663">Pyridoxal phosphate</keyword>
<dbReference type="EMBL" id="BMQM01000007">
    <property type="protein sequence ID" value="GGR53914.1"/>
    <property type="molecule type" value="Genomic_DNA"/>
</dbReference>
<keyword evidence="2" id="KW-0808">Transferase</keyword>
<reference evidence="3" key="1">
    <citation type="journal article" date="2019" name="Int. J. Syst. Evol. Microbiol.">
        <title>The Global Catalogue of Microorganisms (GCM) 10K type strain sequencing project: providing services to taxonomists for standard genome sequencing and annotation.</title>
        <authorList>
            <consortium name="The Broad Institute Genomics Platform"/>
            <consortium name="The Broad Institute Genome Sequencing Center for Infectious Disease"/>
            <person name="Wu L."/>
            <person name="Ma J."/>
        </authorList>
    </citation>
    <scope>NUCLEOTIDE SEQUENCE [LARGE SCALE GENOMIC DNA]</scope>
    <source>
        <strain evidence="3">JCM 31404</strain>
    </source>
</reference>
<dbReference type="InterPro" id="IPR015422">
    <property type="entry name" value="PyrdxlP-dep_Trfase_small"/>
</dbReference>
<name>A0ABQ2RPW7_9DEIO</name>
<comment type="caution">
    <text evidence="2">The sequence shown here is derived from an EMBL/GenBank/DDBJ whole genome shotgun (WGS) entry which is preliminary data.</text>
</comment>
<proteinExistence type="inferred from homology"/>
<dbReference type="Gene3D" id="3.40.640.10">
    <property type="entry name" value="Type I PLP-dependent aspartate aminotransferase-like (Major domain)"/>
    <property type="match status" value="1"/>
</dbReference>
<dbReference type="GO" id="GO:0008483">
    <property type="term" value="F:transaminase activity"/>
    <property type="evidence" value="ECO:0007669"/>
    <property type="project" value="UniProtKB-KW"/>
</dbReference>
<evidence type="ECO:0000256" key="1">
    <source>
        <dbReference type="RuleBase" id="RU004508"/>
    </source>
</evidence>
<evidence type="ECO:0000313" key="2">
    <source>
        <dbReference type="EMBL" id="GGR53914.1"/>
    </source>
</evidence>
<sequence>MKQVLSPQVTPAFAGWPVFEPDEIQATTDVLQSGRVNYWTGTQAREFEREYASYLGVPHTIALHNGTLALELALYAFDIGDGAEVITTSRTFIASASAAVMRGCVPVIADIDPVTQNVTAETIRPLITPRTRAIIAVHLAGWPCDMDPIMALAAEHNLVVIEDCAQAHGAFYKGRPVGSIGHAAAFSFCQDKIMTTGGEGGLLALHDTDTWKKAWAFKDHGKSYDAVYNTEHPPGFRWLHESFGTNWRMLEIQAAIGRLQLRKLPAWIERRRANAQVLNERFSRHAALRLTLPDDTEVHHAYYKYYVFVRPEQLAPGWNRDRIMNAVTAQGVPCFSGSCSEIYLEKAFTDAGYGPQERLPVAQELGDTSLMFLVHPTLSPDDMQRMADVVDEVMLRAQKA</sequence>
<dbReference type="SUPFAM" id="SSF53383">
    <property type="entry name" value="PLP-dependent transferases"/>
    <property type="match status" value="1"/>
</dbReference>
<dbReference type="Proteomes" id="UP000634308">
    <property type="component" value="Unassembled WGS sequence"/>
</dbReference>
<dbReference type="CDD" id="cd00616">
    <property type="entry name" value="AHBA_syn"/>
    <property type="match status" value="1"/>
</dbReference>
<evidence type="ECO:0000313" key="3">
    <source>
        <dbReference type="Proteomes" id="UP000634308"/>
    </source>
</evidence>
<gene>
    <name evidence="2" type="primary">pglC</name>
    <name evidence="2" type="ORF">GCM10008959_14280</name>
</gene>